<dbReference type="AlphaFoldDB" id="A0A9N7VBP1"/>
<sequence length="114" mass="12847">MIYIRKIFISKGGEDTNSHDPILLQHLIKLEPEPLPTPCQASRSQWDLALAPEMHDGAREAESRKEAEGGIKVKRGFTGIERTGEEEEIAEGERAEGKRKKKRVGGKRERKGKK</sequence>
<evidence type="ECO:0000313" key="3">
    <source>
        <dbReference type="Proteomes" id="UP001153269"/>
    </source>
</evidence>
<evidence type="ECO:0000256" key="1">
    <source>
        <dbReference type="SAM" id="MobiDB-lite"/>
    </source>
</evidence>
<name>A0A9N7VBP1_PLEPL</name>
<feature type="compositionally biased region" description="Basic and acidic residues" evidence="1">
    <location>
        <begin position="55"/>
        <end position="71"/>
    </location>
</feature>
<feature type="region of interest" description="Disordered" evidence="1">
    <location>
        <begin position="55"/>
        <end position="114"/>
    </location>
</feature>
<evidence type="ECO:0000313" key="2">
    <source>
        <dbReference type="EMBL" id="CAB1446545.1"/>
    </source>
</evidence>
<keyword evidence="3" id="KW-1185">Reference proteome</keyword>
<comment type="caution">
    <text evidence="2">The sequence shown here is derived from an EMBL/GenBank/DDBJ whole genome shotgun (WGS) entry which is preliminary data.</text>
</comment>
<organism evidence="2 3">
    <name type="scientific">Pleuronectes platessa</name>
    <name type="common">European plaice</name>
    <dbReference type="NCBI Taxonomy" id="8262"/>
    <lineage>
        <taxon>Eukaryota</taxon>
        <taxon>Metazoa</taxon>
        <taxon>Chordata</taxon>
        <taxon>Craniata</taxon>
        <taxon>Vertebrata</taxon>
        <taxon>Euteleostomi</taxon>
        <taxon>Actinopterygii</taxon>
        <taxon>Neopterygii</taxon>
        <taxon>Teleostei</taxon>
        <taxon>Neoteleostei</taxon>
        <taxon>Acanthomorphata</taxon>
        <taxon>Carangaria</taxon>
        <taxon>Pleuronectiformes</taxon>
        <taxon>Pleuronectoidei</taxon>
        <taxon>Pleuronectidae</taxon>
        <taxon>Pleuronectes</taxon>
    </lineage>
</organism>
<dbReference type="EMBL" id="CADEAL010003919">
    <property type="protein sequence ID" value="CAB1446545.1"/>
    <property type="molecule type" value="Genomic_DNA"/>
</dbReference>
<accession>A0A9N7VBP1</accession>
<dbReference type="Proteomes" id="UP001153269">
    <property type="component" value="Unassembled WGS sequence"/>
</dbReference>
<protein>
    <submittedName>
        <fullName evidence="2">Uncharacterized protein</fullName>
    </submittedName>
</protein>
<gene>
    <name evidence="2" type="ORF">PLEPLA_LOCUS34270</name>
</gene>
<feature type="compositionally biased region" description="Basic residues" evidence="1">
    <location>
        <begin position="97"/>
        <end position="114"/>
    </location>
</feature>
<reference evidence="2" key="1">
    <citation type="submission" date="2020-03" db="EMBL/GenBank/DDBJ databases">
        <authorList>
            <person name="Weist P."/>
        </authorList>
    </citation>
    <scope>NUCLEOTIDE SEQUENCE</scope>
</reference>
<proteinExistence type="predicted"/>